<evidence type="ECO:0000313" key="7">
    <source>
        <dbReference type="EMBL" id="KAL3849665.1"/>
    </source>
</evidence>
<proteinExistence type="inferred from homology"/>
<comment type="similarity">
    <text evidence="2">Belongs to the PPR family. P subfamily.</text>
</comment>
<dbReference type="InterPro" id="IPR011990">
    <property type="entry name" value="TPR-like_helical_dom_sf"/>
</dbReference>
<dbReference type="Pfam" id="PF01535">
    <property type="entry name" value="PPR"/>
    <property type="match status" value="2"/>
</dbReference>
<sequence length="759" mass="87851">MMLNLSRRFPAGMSALVRRLSTTSEAASIDQEDRLYRRLSALGHNKGRVASTINAYIREGKSVGKPELDGCIKELRKYKRFHHALEIMEWMEVRKINFALKDYAVRLELIAKVKGISDAENYMNGLSLSGKVVSLYGALLYCYCEEKMTDKALDLFTKMVKTNIIFVPLPFNNLMSMYMRLGQPEKVVILREEMKKMNISPDTFTYNLLMNSYSSLNDIEGVERVFEEMKQGNEKLCNWTSYSNLANFYIKGGYIEKAKLALKNAEKGIDSRNRQAYHFLITLYAGISDLENVHRIWKSLKSTFRVVTNLSYLIMLQALKKLDDINGMKECYKEWESVCSTYDIRLTNTAISAFLKHEMLDDALSILENATERSNGPFFNSWDMLMHYFLRNGQIEESLELMKVSVSRVRDDEWRPRSNTIDVFLNYFKKERDVDSAEEFYKLMKKINCVDSSIYETLVQTYVASGRTLPNLRARIEEDGIHMSSELEDLLRIAFEIGRRFPIGMSALVRSLSTTAEAASIDQEDRLYRRLSALGHTKGRVASTINAYIREGKSVGKSELDCCIKELRKYKRFRQALEIMEWMEVRKINFALEDYAIRLELIAKVKGISDAAIIAYLKHEILGDALSILENAMRSNGPFFDSWDMLMHYFLRIGQIKEALEIMKVSVSRVRDDYEWRPRSDTIDKFLTYFIKESDVDSAEEFYKLMKKINCVDSTIYETLVQTYVASGRTSSNLRARIEEDGIQMSRELEDLLRSVCPE</sequence>
<dbReference type="PROSITE" id="PS51375">
    <property type="entry name" value="PPR"/>
    <property type="match status" value="3"/>
</dbReference>
<organism evidence="7 8">
    <name type="scientific">Penstemon smallii</name>
    <dbReference type="NCBI Taxonomy" id="265156"/>
    <lineage>
        <taxon>Eukaryota</taxon>
        <taxon>Viridiplantae</taxon>
        <taxon>Streptophyta</taxon>
        <taxon>Embryophyta</taxon>
        <taxon>Tracheophyta</taxon>
        <taxon>Spermatophyta</taxon>
        <taxon>Magnoliopsida</taxon>
        <taxon>eudicotyledons</taxon>
        <taxon>Gunneridae</taxon>
        <taxon>Pentapetalae</taxon>
        <taxon>asterids</taxon>
        <taxon>lamiids</taxon>
        <taxon>Lamiales</taxon>
        <taxon>Plantaginaceae</taxon>
        <taxon>Cheloneae</taxon>
        <taxon>Penstemon</taxon>
    </lineage>
</organism>
<evidence type="ECO:0000256" key="3">
    <source>
        <dbReference type="ARBA" id="ARBA00022737"/>
    </source>
</evidence>
<keyword evidence="8" id="KW-1185">Reference proteome</keyword>
<dbReference type="Pfam" id="PF13041">
    <property type="entry name" value="PPR_2"/>
    <property type="match status" value="1"/>
</dbReference>
<name>A0ABD3UJV1_9LAMI</name>
<evidence type="ECO:0000256" key="2">
    <source>
        <dbReference type="ARBA" id="ARBA00007626"/>
    </source>
</evidence>
<feature type="repeat" description="PPR" evidence="6">
    <location>
        <begin position="202"/>
        <end position="236"/>
    </location>
</feature>
<dbReference type="Gene3D" id="1.25.40.10">
    <property type="entry name" value="Tetratricopeptide repeat domain"/>
    <property type="match status" value="4"/>
</dbReference>
<reference evidence="7 8" key="1">
    <citation type="submission" date="2024-12" db="EMBL/GenBank/DDBJ databases">
        <title>The unique morphological basis and parallel evolutionary history of personate flowers in Penstemon.</title>
        <authorList>
            <person name="Depatie T.H."/>
            <person name="Wessinger C.A."/>
        </authorList>
    </citation>
    <scope>NUCLEOTIDE SEQUENCE [LARGE SCALE GENOMIC DNA]</scope>
    <source>
        <strain evidence="7">WTNN_2</strain>
        <tissue evidence="7">Leaf</tissue>
    </source>
</reference>
<feature type="repeat" description="PPR" evidence="6">
    <location>
        <begin position="167"/>
        <end position="201"/>
    </location>
</feature>
<evidence type="ECO:0000256" key="5">
    <source>
        <dbReference type="ARBA" id="ARBA00023128"/>
    </source>
</evidence>
<dbReference type="GO" id="GO:0005739">
    <property type="term" value="C:mitochondrion"/>
    <property type="evidence" value="ECO:0007669"/>
    <property type="project" value="UniProtKB-SubCell"/>
</dbReference>
<keyword evidence="5" id="KW-0496">Mitochondrion</keyword>
<evidence type="ECO:0000313" key="8">
    <source>
        <dbReference type="Proteomes" id="UP001634393"/>
    </source>
</evidence>
<comment type="caution">
    <text evidence="7">The sequence shown here is derived from an EMBL/GenBank/DDBJ whole genome shotgun (WGS) entry which is preliminary data.</text>
</comment>
<dbReference type="InterPro" id="IPR002885">
    <property type="entry name" value="PPR_rpt"/>
</dbReference>
<dbReference type="PANTHER" id="PTHR45717">
    <property type="entry name" value="OS12G0527900 PROTEIN"/>
    <property type="match status" value="1"/>
</dbReference>
<dbReference type="PANTHER" id="PTHR45717:SF8">
    <property type="entry name" value="OS01G0301000 PROTEIN"/>
    <property type="match status" value="1"/>
</dbReference>
<dbReference type="EMBL" id="JBJXBP010000001">
    <property type="protein sequence ID" value="KAL3849665.1"/>
    <property type="molecule type" value="Genomic_DNA"/>
</dbReference>
<protein>
    <recommendedName>
        <fullName evidence="9">Pentatricopeptide repeat-containing protein</fullName>
    </recommendedName>
</protein>
<comment type="subcellular location">
    <subcellularLocation>
        <location evidence="1">Mitochondrion</location>
    </subcellularLocation>
</comment>
<feature type="repeat" description="PPR" evidence="6">
    <location>
        <begin position="132"/>
        <end position="166"/>
    </location>
</feature>
<gene>
    <name evidence="7" type="ORF">ACJIZ3_011547</name>
</gene>
<dbReference type="Proteomes" id="UP001634393">
    <property type="component" value="Unassembled WGS sequence"/>
</dbReference>
<keyword evidence="4" id="KW-0809">Transit peptide</keyword>
<evidence type="ECO:0000256" key="4">
    <source>
        <dbReference type="ARBA" id="ARBA00022946"/>
    </source>
</evidence>
<evidence type="ECO:0000256" key="1">
    <source>
        <dbReference type="ARBA" id="ARBA00004173"/>
    </source>
</evidence>
<accession>A0ABD3UJV1</accession>
<evidence type="ECO:0000256" key="6">
    <source>
        <dbReference type="PROSITE-ProRule" id="PRU00708"/>
    </source>
</evidence>
<dbReference type="FunFam" id="1.25.40.10:FF:000385">
    <property type="entry name" value="Pentatricopeptide repeat-containing protein mitochondrial"/>
    <property type="match status" value="1"/>
</dbReference>
<dbReference type="SUPFAM" id="SSF48452">
    <property type="entry name" value="TPR-like"/>
    <property type="match status" value="1"/>
</dbReference>
<dbReference type="NCBIfam" id="TIGR00756">
    <property type="entry name" value="PPR"/>
    <property type="match status" value="3"/>
</dbReference>
<dbReference type="GO" id="GO:0003729">
    <property type="term" value="F:mRNA binding"/>
    <property type="evidence" value="ECO:0007669"/>
    <property type="project" value="UniProtKB-ARBA"/>
</dbReference>
<evidence type="ECO:0008006" key="9">
    <source>
        <dbReference type="Google" id="ProtNLM"/>
    </source>
</evidence>
<dbReference type="AlphaFoldDB" id="A0ABD3UJV1"/>
<keyword evidence="3" id="KW-0677">Repeat</keyword>